<proteinExistence type="predicted"/>
<protein>
    <submittedName>
        <fullName evidence="5">BQ5605_C016g08270 protein</fullName>
    </submittedName>
</protein>
<keyword evidence="2" id="KW-0012">Acyltransferase</keyword>
<feature type="region of interest" description="Disordered" evidence="3">
    <location>
        <begin position="101"/>
        <end position="123"/>
    </location>
</feature>
<evidence type="ECO:0000256" key="2">
    <source>
        <dbReference type="ARBA" id="ARBA00023315"/>
    </source>
</evidence>
<reference evidence="5 6" key="1">
    <citation type="submission" date="2016-11" db="EMBL/GenBank/DDBJ databases">
        <authorList>
            <person name="Jaros S."/>
            <person name="Januszkiewicz K."/>
            <person name="Wedrychowicz H."/>
        </authorList>
    </citation>
    <scope>NUCLEOTIDE SEQUENCE [LARGE SCALE GENOMIC DNA]</scope>
</reference>
<dbReference type="GO" id="GO:0016747">
    <property type="term" value="F:acyltransferase activity, transferring groups other than amino-acyl groups"/>
    <property type="evidence" value="ECO:0007669"/>
    <property type="project" value="InterPro"/>
</dbReference>
<dbReference type="EMBL" id="FQNC01000018">
    <property type="protein sequence ID" value="SGY21747.1"/>
    <property type="molecule type" value="Genomic_DNA"/>
</dbReference>
<organism evidence="5 6">
    <name type="scientific">Microbotryum silenes-dioicae</name>
    <dbReference type="NCBI Taxonomy" id="796604"/>
    <lineage>
        <taxon>Eukaryota</taxon>
        <taxon>Fungi</taxon>
        <taxon>Dikarya</taxon>
        <taxon>Basidiomycota</taxon>
        <taxon>Pucciniomycotina</taxon>
        <taxon>Microbotryomycetes</taxon>
        <taxon>Microbotryales</taxon>
        <taxon>Microbotryaceae</taxon>
        <taxon>Microbotryum</taxon>
    </lineage>
</organism>
<feature type="compositionally biased region" description="Low complexity" evidence="3">
    <location>
        <begin position="182"/>
        <end position="198"/>
    </location>
</feature>
<dbReference type="Proteomes" id="UP000249464">
    <property type="component" value="Unassembled WGS sequence"/>
</dbReference>
<evidence type="ECO:0000256" key="3">
    <source>
        <dbReference type="SAM" id="MobiDB-lite"/>
    </source>
</evidence>
<dbReference type="InterPro" id="IPR016181">
    <property type="entry name" value="Acyl_CoA_acyltransferase"/>
</dbReference>
<keyword evidence="1" id="KW-0808">Transferase</keyword>
<evidence type="ECO:0000313" key="5">
    <source>
        <dbReference type="EMBL" id="SGY21747.1"/>
    </source>
</evidence>
<evidence type="ECO:0000256" key="1">
    <source>
        <dbReference type="ARBA" id="ARBA00022679"/>
    </source>
</evidence>
<dbReference type="STRING" id="796604.A0A2X0NZ78"/>
<dbReference type="PROSITE" id="PS51186">
    <property type="entry name" value="GNAT"/>
    <property type="match status" value="1"/>
</dbReference>
<gene>
    <name evidence="5" type="primary">BQ5605_C016g08270</name>
    <name evidence="5" type="ORF">BQ5605_C016G08270</name>
</gene>
<dbReference type="InterPro" id="IPR000182">
    <property type="entry name" value="GNAT_dom"/>
</dbReference>
<dbReference type="GO" id="GO:0031415">
    <property type="term" value="C:NatA complex"/>
    <property type="evidence" value="ECO:0007669"/>
    <property type="project" value="TreeGrafter"/>
</dbReference>
<sequence length="287" mass="32348">MSAILDSLPTLAKEPGVTINGKRTRVPARVALGQVTPNNLGTLKKLNWVLTTPIQVLFPVNYSDKFYSNLLEHNLEPYCKLIYYQDLPVGNLVSRLEPLTTETESLSEAKPSTPSTTTTTTVPTRPHVQLYIMTLGILSPYRRQGLATKLLHSVLQAAERSHEPIPPKPTFPSQTDPHSNQPPSSKKSKTSASSAPPAKSDKDQEEEEEAAKKLKKKQENQLREWQLQAKSEIVDSVYVHVWKGNPEAKAFWEKHGFEMSGEIKDYYRKIEPRDAWVLSRKITPKPE</sequence>
<feature type="compositionally biased region" description="Polar residues" evidence="3">
    <location>
        <begin position="171"/>
        <end position="181"/>
    </location>
</feature>
<accession>A0A2X0NZ78</accession>
<evidence type="ECO:0000259" key="4">
    <source>
        <dbReference type="PROSITE" id="PS51186"/>
    </source>
</evidence>
<dbReference type="GO" id="GO:0007064">
    <property type="term" value="P:mitotic sister chromatid cohesion"/>
    <property type="evidence" value="ECO:0007669"/>
    <property type="project" value="TreeGrafter"/>
</dbReference>
<dbReference type="CDD" id="cd04301">
    <property type="entry name" value="NAT_SF"/>
    <property type="match status" value="1"/>
</dbReference>
<dbReference type="PANTHER" id="PTHR42919">
    <property type="entry name" value="N-ALPHA-ACETYLTRANSFERASE"/>
    <property type="match status" value="1"/>
</dbReference>
<dbReference type="InterPro" id="IPR051556">
    <property type="entry name" value="N-term/lysine_N-AcTrnsfr"/>
</dbReference>
<keyword evidence="6" id="KW-1185">Reference proteome</keyword>
<dbReference type="AlphaFoldDB" id="A0A2X0NZ78"/>
<feature type="region of interest" description="Disordered" evidence="3">
    <location>
        <begin position="158"/>
        <end position="222"/>
    </location>
</feature>
<feature type="domain" description="N-acetyltransferase" evidence="4">
    <location>
        <begin position="30"/>
        <end position="283"/>
    </location>
</feature>
<dbReference type="Gene3D" id="3.40.630.30">
    <property type="match status" value="2"/>
</dbReference>
<dbReference type="PANTHER" id="PTHR42919:SF8">
    <property type="entry name" value="N-ALPHA-ACETYLTRANSFERASE 50"/>
    <property type="match status" value="1"/>
</dbReference>
<evidence type="ECO:0000313" key="6">
    <source>
        <dbReference type="Proteomes" id="UP000249464"/>
    </source>
</evidence>
<name>A0A2X0NZ78_9BASI</name>
<dbReference type="SUPFAM" id="SSF55729">
    <property type="entry name" value="Acyl-CoA N-acyltransferases (Nat)"/>
    <property type="match status" value="2"/>
</dbReference>